<evidence type="ECO:0000259" key="2">
    <source>
        <dbReference type="Pfam" id="PF03781"/>
    </source>
</evidence>
<keyword evidence="4" id="KW-1185">Reference proteome</keyword>
<dbReference type="AlphaFoldDB" id="A0A098LDL1"/>
<dbReference type="SUPFAM" id="SSF56436">
    <property type="entry name" value="C-type lectin-like"/>
    <property type="match status" value="1"/>
</dbReference>
<dbReference type="InterPro" id="IPR016187">
    <property type="entry name" value="CTDL_fold"/>
</dbReference>
<proteinExistence type="predicted"/>
<gene>
    <name evidence="3" type="ORF">MYP_2284</name>
</gene>
<dbReference type="Proteomes" id="UP000030185">
    <property type="component" value="Unassembled WGS sequence"/>
</dbReference>
<dbReference type="PANTHER" id="PTHR23150">
    <property type="entry name" value="SULFATASE MODIFYING FACTOR 1, 2"/>
    <property type="match status" value="1"/>
</dbReference>
<dbReference type="STRING" id="153721.MYP_2284"/>
<protein>
    <recommendedName>
        <fullName evidence="2">Sulfatase-modifying factor enzyme-like domain-containing protein</fullName>
    </recommendedName>
</protein>
<evidence type="ECO:0000313" key="3">
    <source>
        <dbReference type="EMBL" id="GAL85056.1"/>
    </source>
</evidence>
<evidence type="ECO:0000256" key="1">
    <source>
        <dbReference type="SAM" id="SignalP"/>
    </source>
</evidence>
<dbReference type="Pfam" id="PF03781">
    <property type="entry name" value="FGE-sulfatase"/>
    <property type="match status" value="1"/>
</dbReference>
<evidence type="ECO:0000313" key="4">
    <source>
        <dbReference type="Proteomes" id="UP000030185"/>
    </source>
</evidence>
<comment type="caution">
    <text evidence="3">The sequence shown here is derived from an EMBL/GenBank/DDBJ whole genome shotgun (WGS) entry which is preliminary data.</text>
</comment>
<dbReference type="OrthoDB" id="1491336at2"/>
<keyword evidence="1" id="KW-0732">Signal</keyword>
<feature type="chain" id="PRO_5001937348" description="Sulfatase-modifying factor enzyme-like domain-containing protein" evidence="1">
    <location>
        <begin position="22"/>
        <end position="344"/>
    </location>
</feature>
<dbReference type="InterPro" id="IPR051043">
    <property type="entry name" value="Sulfatase_Mod_Factor_Kinase"/>
</dbReference>
<organism evidence="3 4">
    <name type="scientific">Sporocytophaga myxococcoides</name>
    <dbReference type="NCBI Taxonomy" id="153721"/>
    <lineage>
        <taxon>Bacteria</taxon>
        <taxon>Pseudomonadati</taxon>
        <taxon>Bacteroidota</taxon>
        <taxon>Cytophagia</taxon>
        <taxon>Cytophagales</taxon>
        <taxon>Cytophagaceae</taxon>
        <taxon>Sporocytophaga</taxon>
    </lineage>
</organism>
<dbReference type="eggNOG" id="COG1262">
    <property type="taxonomic scope" value="Bacteria"/>
</dbReference>
<dbReference type="EMBL" id="BBLT01000004">
    <property type="protein sequence ID" value="GAL85056.1"/>
    <property type="molecule type" value="Genomic_DNA"/>
</dbReference>
<feature type="domain" description="Sulfatase-modifying factor enzyme-like" evidence="2">
    <location>
        <begin position="43"/>
        <end position="337"/>
    </location>
</feature>
<name>A0A098LDL1_9BACT</name>
<feature type="signal peptide" evidence="1">
    <location>
        <begin position="1"/>
        <end position="21"/>
    </location>
</feature>
<dbReference type="Gene3D" id="3.90.1580.10">
    <property type="entry name" value="paralog of FGE (formylglycine-generating enzyme)"/>
    <property type="match status" value="1"/>
</dbReference>
<dbReference type="PANTHER" id="PTHR23150:SF19">
    <property type="entry name" value="FORMYLGLYCINE-GENERATING ENZYME"/>
    <property type="match status" value="1"/>
</dbReference>
<reference evidence="3 4" key="1">
    <citation type="submission" date="2014-09" db="EMBL/GenBank/DDBJ databases">
        <title>Sporocytophaga myxococcoides PG-01 genome sequencing.</title>
        <authorList>
            <person name="Liu L."/>
            <person name="Gao P.J."/>
            <person name="Chen G.J."/>
            <person name="Wang L.S."/>
        </authorList>
    </citation>
    <scope>NUCLEOTIDE SEQUENCE [LARGE SCALE GENOMIC DNA]</scope>
    <source>
        <strain evidence="3 4">PG-01</strain>
    </source>
</reference>
<dbReference type="InterPro" id="IPR042095">
    <property type="entry name" value="SUMF_sf"/>
</dbReference>
<dbReference type="InterPro" id="IPR005532">
    <property type="entry name" value="SUMF_dom"/>
</dbReference>
<dbReference type="PROSITE" id="PS51257">
    <property type="entry name" value="PROKAR_LIPOPROTEIN"/>
    <property type="match status" value="1"/>
</dbReference>
<sequence length="344" mass="38606">MNTYRTILSFFLMLLLSACQNRNTQMKDIQNEQQKSSQIKAESKMVWIPGGTFLMGSDNPDFPDAHPLHEVTVNGFYMDEHEVTNAEFANFIEATHYVTVAEQALDPKDYPGVPSDQLVPGSAVFTPPNRKVHLNDALQWWTYVPGATWNHPFGPSSSIKGKENDPVVHVCYEDAVAYAKWAGKRLPTEAEWEFAAQGGQGNNKFYWGNELKPNGKWTANIYQGNFPDNNTIEDGYAGVAPVKTFPANPYGLYDMEGNVWEWCNDYYRPDYFAKSPKVNPQGPEDSFDPDEPSAVKRVQKGGSFLCSDQYCIRYKSGSRGKGEVTSASNNLGFRCVKDKVEGDK</sequence>
<dbReference type="GO" id="GO:0120147">
    <property type="term" value="F:formylglycine-generating oxidase activity"/>
    <property type="evidence" value="ECO:0007669"/>
    <property type="project" value="TreeGrafter"/>
</dbReference>
<accession>A0A098LDL1</accession>